<proteinExistence type="predicted"/>
<dbReference type="PANTHER" id="PTHR11271">
    <property type="entry name" value="GUANINE DEAMINASE"/>
    <property type="match status" value="1"/>
</dbReference>
<dbReference type="GO" id="GO:0008892">
    <property type="term" value="F:guanine deaminase activity"/>
    <property type="evidence" value="ECO:0007669"/>
    <property type="project" value="TreeGrafter"/>
</dbReference>
<dbReference type="Gene3D" id="3.20.20.140">
    <property type="entry name" value="Metal-dependent hydrolases"/>
    <property type="match status" value="1"/>
</dbReference>
<dbReference type="InterPro" id="IPR032466">
    <property type="entry name" value="Metal_Hydrolase"/>
</dbReference>
<evidence type="ECO:0000256" key="4">
    <source>
        <dbReference type="ARBA" id="ARBA00022833"/>
    </source>
</evidence>
<comment type="cofactor">
    <cofactor evidence="1">
        <name>Zn(2+)</name>
        <dbReference type="ChEBI" id="CHEBI:29105"/>
    </cofactor>
</comment>
<evidence type="ECO:0000313" key="6">
    <source>
        <dbReference type="EMBL" id="KAJ7393703.1"/>
    </source>
</evidence>
<accession>A0A9X0DCH4</accession>
<gene>
    <name evidence="6" type="ORF">OS493_003361</name>
</gene>
<evidence type="ECO:0000313" key="7">
    <source>
        <dbReference type="Proteomes" id="UP001163046"/>
    </source>
</evidence>
<comment type="caution">
    <text evidence="6">The sequence shown here is derived from an EMBL/GenBank/DDBJ whole genome shotgun (WGS) entry which is preliminary data.</text>
</comment>
<dbReference type="SUPFAM" id="SSF51338">
    <property type="entry name" value="Composite domain of metallo-dependent hydrolases"/>
    <property type="match status" value="2"/>
</dbReference>
<dbReference type="InterPro" id="IPR011059">
    <property type="entry name" value="Metal-dep_hydrolase_composite"/>
</dbReference>
<keyword evidence="7" id="KW-1185">Reference proteome</keyword>
<protein>
    <recommendedName>
        <fullName evidence="5">Amidohydrolase-related domain-containing protein</fullName>
    </recommendedName>
</protein>
<dbReference type="AlphaFoldDB" id="A0A9X0DCH4"/>
<dbReference type="InterPro" id="IPR051607">
    <property type="entry name" value="Metallo-dep_hydrolases"/>
</dbReference>
<dbReference type="Proteomes" id="UP001163046">
    <property type="component" value="Unassembled WGS sequence"/>
</dbReference>
<dbReference type="OrthoDB" id="194468at2759"/>
<keyword evidence="4" id="KW-0862">Zinc</keyword>
<name>A0A9X0DCH4_9CNID</name>
<dbReference type="GO" id="GO:0008270">
    <property type="term" value="F:zinc ion binding"/>
    <property type="evidence" value="ECO:0007669"/>
    <property type="project" value="TreeGrafter"/>
</dbReference>
<dbReference type="InterPro" id="IPR006680">
    <property type="entry name" value="Amidohydro-rel"/>
</dbReference>
<dbReference type="GO" id="GO:0005829">
    <property type="term" value="C:cytosol"/>
    <property type="evidence" value="ECO:0007669"/>
    <property type="project" value="TreeGrafter"/>
</dbReference>
<evidence type="ECO:0000256" key="2">
    <source>
        <dbReference type="ARBA" id="ARBA00022723"/>
    </source>
</evidence>
<reference evidence="6" key="1">
    <citation type="submission" date="2023-01" db="EMBL/GenBank/DDBJ databases">
        <title>Genome assembly of the deep-sea coral Lophelia pertusa.</title>
        <authorList>
            <person name="Herrera S."/>
            <person name="Cordes E."/>
        </authorList>
    </citation>
    <scope>NUCLEOTIDE SEQUENCE</scope>
    <source>
        <strain evidence="6">USNM1676648</strain>
        <tissue evidence="6">Polyp</tissue>
    </source>
</reference>
<keyword evidence="2" id="KW-0479">Metal-binding</keyword>
<evidence type="ECO:0000259" key="5">
    <source>
        <dbReference type="Pfam" id="PF01979"/>
    </source>
</evidence>
<evidence type="ECO:0000256" key="3">
    <source>
        <dbReference type="ARBA" id="ARBA00022801"/>
    </source>
</evidence>
<dbReference type="PANTHER" id="PTHR11271:SF6">
    <property type="entry name" value="GUANINE DEAMINASE"/>
    <property type="match status" value="1"/>
</dbReference>
<dbReference type="Pfam" id="PF01979">
    <property type="entry name" value="Amidohydro_1"/>
    <property type="match status" value="1"/>
</dbReference>
<sequence>MADKYELNKCSYVFRGSFVHSTSKNVMEILQDKIIGISPSGKILFIEDGEANQDRLAFQYGFTSKDIIFLKPRQFIMPGLVDTHIHAPQYAFTGTGYDGSVVEWLKKYTFPVEAKFTDMNVAHTVYRKVVRRLLKNGTTTASYFATIHYDATLALCDVIVELGQRAYVGIADMDFSHLEHTIKSTDCCAEETERFIKHVLDMNNPLLTPALTPRGIAHCTRSLMKIHGKLAKKYHLPVQGHLREIKNELSSWNSDVEFSQTSNLAKMYEDCGILTDKTYFAHCIYVSEEEIDVLLSHGTGVSHCPCSILSKYMTLKSGVADVRHLLDRKLKVGLGTDSYRSLTHKDAFKLATLGGSEVLGLSDKIGNFEVGKEFDALLIDPDAEDTPFDCFEDDTLEDVIQKFLYLGDDRNILQVYVAGRPVAGTTLVSSHFSCERKSGIDIEFNH</sequence>
<keyword evidence="3" id="KW-0378">Hydrolase</keyword>
<feature type="domain" description="Amidohydrolase-related" evidence="5">
    <location>
        <begin position="75"/>
        <end position="422"/>
    </location>
</feature>
<dbReference type="GO" id="GO:0046098">
    <property type="term" value="P:guanine metabolic process"/>
    <property type="evidence" value="ECO:0007669"/>
    <property type="project" value="TreeGrafter"/>
</dbReference>
<dbReference type="SUPFAM" id="SSF51556">
    <property type="entry name" value="Metallo-dependent hydrolases"/>
    <property type="match status" value="1"/>
</dbReference>
<organism evidence="6 7">
    <name type="scientific">Desmophyllum pertusum</name>
    <dbReference type="NCBI Taxonomy" id="174260"/>
    <lineage>
        <taxon>Eukaryota</taxon>
        <taxon>Metazoa</taxon>
        <taxon>Cnidaria</taxon>
        <taxon>Anthozoa</taxon>
        <taxon>Hexacorallia</taxon>
        <taxon>Scleractinia</taxon>
        <taxon>Caryophylliina</taxon>
        <taxon>Caryophylliidae</taxon>
        <taxon>Desmophyllum</taxon>
    </lineage>
</organism>
<evidence type="ECO:0000256" key="1">
    <source>
        <dbReference type="ARBA" id="ARBA00001947"/>
    </source>
</evidence>
<dbReference type="EMBL" id="MU825397">
    <property type="protein sequence ID" value="KAJ7393703.1"/>
    <property type="molecule type" value="Genomic_DNA"/>
</dbReference>